<dbReference type="SUPFAM" id="SSF103473">
    <property type="entry name" value="MFS general substrate transporter"/>
    <property type="match status" value="1"/>
</dbReference>
<dbReference type="PANTHER" id="PTHR23511:SF37">
    <property type="entry name" value="MAJOR FACILITATOR SUPERFAMILY (MFS) PROFILE DOMAIN-CONTAINING PROTEIN-RELATED"/>
    <property type="match status" value="1"/>
</dbReference>
<comment type="subcellular location">
    <subcellularLocation>
        <location evidence="1">Membrane</location>
        <topology evidence="1">Multi-pass membrane protein</topology>
    </subcellularLocation>
</comment>
<dbReference type="Gene3D" id="1.20.1250.20">
    <property type="entry name" value="MFS general substrate transporter like domains"/>
    <property type="match status" value="1"/>
</dbReference>
<feature type="transmembrane region" description="Helical" evidence="6">
    <location>
        <begin position="74"/>
        <end position="95"/>
    </location>
</feature>
<accession>A0ABM1ZRM3</accession>
<evidence type="ECO:0000313" key="8">
    <source>
        <dbReference type="EnsemblMetazoa" id="AALFPA23_021040.P31044"/>
    </source>
</evidence>
<feature type="transmembrane region" description="Helical" evidence="6">
    <location>
        <begin position="107"/>
        <end position="126"/>
    </location>
</feature>
<evidence type="ECO:0000313" key="9">
    <source>
        <dbReference type="Proteomes" id="UP000069940"/>
    </source>
</evidence>
<dbReference type="Proteomes" id="UP000069940">
    <property type="component" value="Unassembled WGS sequence"/>
</dbReference>
<proteinExistence type="predicted"/>
<dbReference type="PROSITE" id="PS50850">
    <property type="entry name" value="MFS"/>
    <property type="match status" value="1"/>
</dbReference>
<keyword evidence="4 6" id="KW-1133">Transmembrane helix</keyword>
<dbReference type="InterPro" id="IPR036259">
    <property type="entry name" value="MFS_trans_sf"/>
</dbReference>
<keyword evidence="2" id="KW-0813">Transport</keyword>
<organism evidence="8 9">
    <name type="scientific">Aedes albopictus</name>
    <name type="common">Asian tiger mosquito</name>
    <name type="synonym">Stegomyia albopicta</name>
    <dbReference type="NCBI Taxonomy" id="7160"/>
    <lineage>
        <taxon>Eukaryota</taxon>
        <taxon>Metazoa</taxon>
        <taxon>Ecdysozoa</taxon>
        <taxon>Arthropoda</taxon>
        <taxon>Hexapoda</taxon>
        <taxon>Insecta</taxon>
        <taxon>Pterygota</taxon>
        <taxon>Neoptera</taxon>
        <taxon>Endopterygota</taxon>
        <taxon>Diptera</taxon>
        <taxon>Nematocera</taxon>
        <taxon>Culicoidea</taxon>
        <taxon>Culicidae</taxon>
        <taxon>Culicinae</taxon>
        <taxon>Aedini</taxon>
        <taxon>Aedes</taxon>
        <taxon>Stegomyia</taxon>
    </lineage>
</organism>
<feature type="transmembrane region" description="Helical" evidence="6">
    <location>
        <begin position="375"/>
        <end position="398"/>
    </location>
</feature>
<feature type="domain" description="Major facilitator superfamily (MFS) profile" evidence="7">
    <location>
        <begin position="35"/>
        <end position="517"/>
    </location>
</feature>
<reference evidence="9" key="1">
    <citation type="journal article" date="2015" name="Proc. Natl. Acad. Sci. U.S.A.">
        <title>Genome sequence of the Asian Tiger mosquito, Aedes albopictus, reveals insights into its biology, genetics, and evolution.</title>
        <authorList>
            <person name="Chen X.G."/>
            <person name="Jiang X."/>
            <person name="Gu J."/>
            <person name="Xu M."/>
            <person name="Wu Y."/>
            <person name="Deng Y."/>
            <person name="Zhang C."/>
            <person name="Bonizzoni M."/>
            <person name="Dermauw W."/>
            <person name="Vontas J."/>
            <person name="Armbruster P."/>
            <person name="Huang X."/>
            <person name="Yang Y."/>
            <person name="Zhang H."/>
            <person name="He W."/>
            <person name="Peng H."/>
            <person name="Liu Y."/>
            <person name="Wu K."/>
            <person name="Chen J."/>
            <person name="Lirakis M."/>
            <person name="Topalis P."/>
            <person name="Van Leeuwen T."/>
            <person name="Hall A.B."/>
            <person name="Jiang X."/>
            <person name="Thorpe C."/>
            <person name="Mueller R.L."/>
            <person name="Sun C."/>
            <person name="Waterhouse R.M."/>
            <person name="Yan G."/>
            <person name="Tu Z.J."/>
            <person name="Fang X."/>
            <person name="James A.A."/>
        </authorList>
    </citation>
    <scope>NUCLEOTIDE SEQUENCE [LARGE SCALE GENOMIC DNA]</scope>
    <source>
        <strain evidence="9">Foshan</strain>
    </source>
</reference>
<feature type="transmembrane region" description="Helical" evidence="6">
    <location>
        <begin position="430"/>
        <end position="453"/>
    </location>
</feature>
<feature type="transmembrane region" description="Helical" evidence="6">
    <location>
        <begin position="161"/>
        <end position="184"/>
    </location>
</feature>
<feature type="transmembrane region" description="Helical" evidence="6">
    <location>
        <begin position="405"/>
        <end position="424"/>
    </location>
</feature>
<dbReference type="InterPro" id="IPR011701">
    <property type="entry name" value="MFS"/>
</dbReference>
<keyword evidence="9" id="KW-1185">Reference proteome</keyword>
<dbReference type="EnsemblMetazoa" id="AALFPA23_021040.R31044">
    <property type="protein sequence ID" value="AALFPA23_021040.P31044"/>
    <property type="gene ID" value="AALFPA23_021040"/>
</dbReference>
<sequence length="529" mass="57885">MAATTVDPTQGPKTPERCLSFDEALSMAKFGACNIVLMIISGTILTAFLLETIGISYVIAVAGCDLALSTQDKGILSAVGFLGVIVSAHLWGFLADTQGRRKVIVPTLFLTFAVTIVSSLMTNFWMMTVCRFLAGFFISGSSATIYAYLGEFHNQQNGSRAIMGASFVFGLGCVLLPAIAYAVINQEWELPIVSLGVVYRPWRLFLVACSLPGLISAFVLLWFPESPKFVLMQGDMDQAIKTIQWVHRFNRRKAEPLAIDSILPETEAQQSKDRRAELQNTKGLAALGKLVWNQTAPLFMGSFLKKTAIVCFLQFGTYLTSHGTYMFFPSILDQVFKTQETGEDRFRVCDVAYAQTNTTNTEPDVDGQCRQTLNIALYEMSFILEVIYASGFAIIGMIINVVGRLPILVFVFGGCGIAGFVIIFSEIPMLSVWCYMILVMCGFAGSIVSAITVDLFPTNLRAMAVCMSSMFGRLGGVVGSNLFGFLLESQCELTFAIPGVLLVTCALLSFFIPNIYKRTRSSSSVSSRC</sequence>
<evidence type="ECO:0000259" key="7">
    <source>
        <dbReference type="PROSITE" id="PS50850"/>
    </source>
</evidence>
<dbReference type="PANTHER" id="PTHR23511">
    <property type="entry name" value="SYNAPTIC VESICLE GLYCOPROTEIN 2"/>
    <property type="match status" value="1"/>
</dbReference>
<feature type="transmembrane region" description="Helical" evidence="6">
    <location>
        <begin position="493"/>
        <end position="512"/>
    </location>
</feature>
<keyword evidence="3 6" id="KW-0812">Transmembrane</keyword>
<dbReference type="Pfam" id="PF07690">
    <property type="entry name" value="MFS_1"/>
    <property type="match status" value="1"/>
</dbReference>
<evidence type="ECO:0000256" key="3">
    <source>
        <dbReference type="ARBA" id="ARBA00022692"/>
    </source>
</evidence>
<dbReference type="InterPro" id="IPR020846">
    <property type="entry name" value="MFS_dom"/>
</dbReference>
<dbReference type="RefSeq" id="XP_062703117.1">
    <property type="nucleotide sequence ID" value="XM_062847133.1"/>
</dbReference>
<name>A0ABM1ZRM3_AEDAL</name>
<keyword evidence="5 6" id="KW-0472">Membrane</keyword>
<evidence type="ECO:0000256" key="1">
    <source>
        <dbReference type="ARBA" id="ARBA00004141"/>
    </source>
</evidence>
<dbReference type="GeneID" id="109402410"/>
<evidence type="ECO:0000256" key="5">
    <source>
        <dbReference type="ARBA" id="ARBA00023136"/>
    </source>
</evidence>
<feature type="transmembrane region" description="Helical" evidence="6">
    <location>
        <begin position="35"/>
        <end position="62"/>
    </location>
</feature>
<evidence type="ECO:0000256" key="6">
    <source>
        <dbReference type="SAM" id="Phobius"/>
    </source>
</evidence>
<evidence type="ECO:0000256" key="2">
    <source>
        <dbReference type="ARBA" id="ARBA00022448"/>
    </source>
</evidence>
<feature type="transmembrane region" description="Helical" evidence="6">
    <location>
        <begin position="132"/>
        <end position="149"/>
    </location>
</feature>
<reference evidence="8" key="2">
    <citation type="submission" date="2025-05" db="UniProtKB">
        <authorList>
            <consortium name="EnsemblMetazoa"/>
        </authorList>
    </citation>
    <scope>IDENTIFICATION</scope>
    <source>
        <strain evidence="8">Foshan</strain>
    </source>
</reference>
<feature type="transmembrane region" description="Helical" evidence="6">
    <location>
        <begin position="204"/>
        <end position="223"/>
    </location>
</feature>
<protein>
    <recommendedName>
        <fullName evidence="7">Major facilitator superfamily (MFS) profile domain-containing protein</fullName>
    </recommendedName>
</protein>
<evidence type="ECO:0000256" key="4">
    <source>
        <dbReference type="ARBA" id="ARBA00022989"/>
    </source>
</evidence>